<dbReference type="PROSITE" id="PS51098">
    <property type="entry name" value="PTS_EIIB_TYPE_1"/>
    <property type="match status" value="1"/>
</dbReference>
<evidence type="ECO:0000256" key="2">
    <source>
        <dbReference type="ARBA" id="ARBA00022597"/>
    </source>
</evidence>
<keyword evidence="5" id="KW-0418">Kinase</keyword>
<evidence type="ECO:0000256" key="4">
    <source>
        <dbReference type="ARBA" id="ARBA00022683"/>
    </source>
</evidence>
<gene>
    <name evidence="8" type="ORF">ACT75_09580</name>
</gene>
<evidence type="ECO:0000256" key="5">
    <source>
        <dbReference type="ARBA" id="ARBA00022777"/>
    </source>
</evidence>
<accession>A0AAC9AID7</accession>
<dbReference type="InterPro" id="IPR036878">
    <property type="entry name" value="Glu_permease_IIB"/>
</dbReference>
<keyword evidence="2 8" id="KW-0762">Sugar transport</keyword>
<feature type="active site" description="Phosphocysteine intermediate; for EIIB activity" evidence="6">
    <location>
        <position position="26"/>
    </location>
</feature>
<dbReference type="GO" id="GO:0016301">
    <property type="term" value="F:kinase activity"/>
    <property type="evidence" value="ECO:0007669"/>
    <property type="project" value="UniProtKB-KW"/>
</dbReference>
<evidence type="ECO:0000256" key="6">
    <source>
        <dbReference type="PROSITE-ProRule" id="PRU00421"/>
    </source>
</evidence>
<protein>
    <submittedName>
        <fullName evidence="8">PTS sugar transporter</fullName>
    </submittedName>
</protein>
<reference evidence="8 9" key="1">
    <citation type="submission" date="2015-10" db="EMBL/GenBank/DDBJ databases">
        <title>Tn-seq of a polymicrobial infection.</title>
        <authorList>
            <person name="Stacy A."/>
            <person name="Rumbaugh K.P."/>
            <person name="Whiteley M."/>
        </authorList>
    </citation>
    <scope>NUCLEOTIDE SEQUENCE [LARGE SCALE GENOMIC DNA]</scope>
    <source>
        <strain evidence="8 9">624</strain>
    </source>
</reference>
<dbReference type="SUPFAM" id="SSF55604">
    <property type="entry name" value="Glucose permease domain IIB"/>
    <property type="match status" value="1"/>
</dbReference>
<dbReference type="AlphaFoldDB" id="A0AAC9AID7"/>
<feature type="domain" description="PTS EIIB type-1" evidence="7">
    <location>
        <begin position="4"/>
        <end position="49"/>
    </location>
</feature>
<organism evidence="8 9">
    <name type="scientific">Aggregatibacter actinomycetemcomitans</name>
    <name type="common">Actinobacillus actinomycetemcomitans</name>
    <name type="synonym">Haemophilus actinomycetemcomitans</name>
    <dbReference type="NCBI Taxonomy" id="714"/>
    <lineage>
        <taxon>Bacteria</taxon>
        <taxon>Pseudomonadati</taxon>
        <taxon>Pseudomonadota</taxon>
        <taxon>Gammaproteobacteria</taxon>
        <taxon>Pasteurellales</taxon>
        <taxon>Pasteurellaceae</taxon>
        <taxon>Aggregatibacter</taxon>
    </lineage>
</organism>
<keyword evidence="3" id="KW-0808">Transferase</keyword>
<dbReference type="Proteomes" id="UP000072236">
    <property type="component" value="Chromosome"/>
</dbReference>
<name>A0AAC9AID7_AGGAC</name>
<dbReference type="Gene3D" id="3.30.1360.60">
    <property type="entry name" value="Glucose permease domain IIB"/>
    <property type="match status" value="1"/>
</dbReference>
<evidence type="ECO:0000259" key="7">
    <source>
        <dbReference type="PROSITE" id="PS51098"/>
    </source>
</evidence>
<keyword evidence="1" id="KW-0813">Transport</keyword>
<dbReference type="GO" id="GO:0009401">
    <property type="term" value="P:phosphoenolpyruvate-dependent sugar phosphotransferase system"/>
    <property type="evidence" value="ECO:0007669"/>
    <property type="project" value="UniProtKB-KW"/>
</dbReference>
<dbReference type="KEGG" id="aact:ACT75_09580"/>
<dbReference type="InterPro" id="IPR001996">
    <property type="entry name" value="PTS_IIB_1"/>
</dbReference>
<dbReference type="Pfam" id="PF00367">
    <property type="entry name" value="PTS_EIIB"/>
    <property type="match status" value="1"/>
</dbReference>
<evidence type="ECO:0000256" key="3">
    <source>
        <dbReference type="ARBA" id="ARBA00022679"/>
    </source>
</evidence>
<dbReference type="InterPro" id="IPR018113">
    <property type="entry name" value="PTrfase_EIIB_Cys"/>
</dbReference>
<dbReference type="GO" id="GO:0008982">
    <property type="term" value="F:protein-N(PI)-phosphohistidine-sugar phosphotransferase activity"/>
    <property type="evidence" value="ECO:0007669"/>
    <property type="project" value="InterPro"/>
</dbReference>
<keyword evidence="4" id="KW-0598">Phosphotransferase system</keyword>
<proteinExistence type="predicted"/>
<evidence type="ECO:0000313" key="8">
    <source>
        <dbReference type="EMBL" id="AMQ94744.1"/>
    </source>
</evidence>
<evidence type="ECO:0000256" key="1">
    <source>
        <dbReference type="ARBA" id="ARBA00022448"/>
    </source>
</evidence>
<dbReference type="EMBL" id="CP012959">
    <property type="protein sequence ID" value="AMQ94744.1"/>
    <property type="molecule type" value="Genomic_DNA"/>
</dbReference>
<sequence length="49" mass="5592">MNLLKIAQQVIEKLGDKENIVTATHCAMRWRVVLNNKSKVDKALTTLRV</sequence>
<evidence type="ECO:0000313" key="9">
    <source>
        <dbReference type="Proteomes" id="UP000072236"/>
    </source>
</evidence>